<dbReference type="EMBL" id="JAATIP010000015">
    <property type="protein sequence ID" value="KAF4393064.1"/>
    <property type="molecule type" value="Genomic_DNA"/>
</dbReference>
<feature type="region of interest" description="Disordered" evidence="3">
    <location>
        <begin position="1193"/>
        <end position="1221"/>
    </location>
</feature>
<accession>A0A7J6HCT3</accession>
<dbReference type="GO" id="GO:0071933">
    <property type="term" value="F:Arp2/3 complex binding"/>
    <property type="evidence" value="ECO:0007669"/>
    <property type="project" value="TreeGrafter"/>
</dbReference>
<feature type="compositionally biased region" description="Polar residues" evidence="3">
    <location>
        <begin position="808"/>
        <end position="820"/>
    </location>
</feature>
<protein>
    <recommendedName>
        <fullName evidence="2">Protein SCAR</fullName>
    </recommendedName>
    <alternativeName>
        <fullName evidence="2">Protein WAVE</fullName>
    </alternativeName>
</protein>
<name>A0A7J6HCT3_CANSA</name>
<feature type="compositionally biased region" description="Low complexity" evidence="3">
    <location>
        <begin position="1239"/>
        <end position="1257"/>
    </location>
</feature>
<evidence type="ECO:0000313" key="4">
    <source>
        <dbReference type="EMBL" id="KAF4393064.1"/>
    </source>
</evidence>
<gene>
    <name evidence="4" type="ORF">F8388_012573</name>
</gene>
<dbReference type="PANTHER" id="PTHR12902">
    <property type="entry name" value="WASP-1"/>
    <property type="match status" value="1"/>
</dbReference>
<evidence type="ECO:0000256" key="1">
    <source>
        <dbReference type="ARBA" id="ARBA00006993"/>
    </source>
</evidence>
<keyword evidence="2" id="KW-0009">Actin-binding</keyword>
<dbReference type="GO" id="GO:0030036">
    <property type="term" value="P:actin cytoskeleton organization"/>
    <property type="evidence" value="ECO:0007669"/>
    <property type="project" value="UniProtKB-UniRule"/>
</dbReference>
<dbReference type="InterPro" id="IPR028288">
    <property type="entry name" value="SCAR/WAVE_fam"/>
</dbReference>
<feature type="region of interest" description="Disordered" evidence="3">
    <location>
        <begin position="795"/>
        <end position="820"/>
    </location>
</feature>
<evidence type="ECO:0000256" key="2">
    <source>
        <dbReference type="RuleBase" id="RU367034"/>
    </source>
</evidence>
<feature type="region of interest" description="Disordered" evidence="3">
    <location>
        <begin position="202"/>
        <end position="244"/>
    </location>
</feature>
<feature type="region of interest" description="Disordered" evidence="3">
    <location>
        <begin position="1105"/>
        <end position="1158"/>
    </location>
</feature>
<dbReference type="GO" id="GO:0003779">
    <property type="term" value="F:actin binding"/>
    <property type="evidence" value="ECO:0007669"/>
    <property type="project" value="UniProtKB-UniRule"/>
</dbReference>
<feature type="region of interest" description="Disordered" evidence="3">
    <location>
        <begin position="1237"/>
        <end position="1257"/>
    </location>
</feature>
<reference evidence="4 5" key="1">
    <citation type="journal article" date="2020" name="bioRxiv">
        <title>Sequence and annotation of 42 cannabis genomes reveals extensive copy number variation in cannabinoid synthesis and pathogen resistance genes.</title>
        <authorList>
            <person name="Mckernan K.J."/>
            <person name="Helbert Y."/>
            <person name="Kane L.T."/>
            <person name="Ebling H."/>
            <person name="Zhang L."/>
            <person name="Liu B."/>
            <person name="Eaton Z."/>
            <person name="Mclaughlin S."/>
            <person name="Kingan S."/>
            <person name="Baybayan P."/>
            <person name="Concepcion G."/>
            <person name="Jordan M."/>
            <person name="Riva A."/>
            <person name="Barbazuk W."/>
            <person name="Harkins T."/>
        </authorList>
    </citation>
    <scope>NUCLEOTIDE SEQUENCE [LARGE SCALE GENOMIC DNA]</scope>
    <source>
        <strain evidence="5">cv. Jamaican Lion 4</strain>
        <tissue evidence="4">Leaf</tissue>
    </source>
</reference>
<dbReference type="GO" id="GO:2000601">
    <property type="term" value="P:positive regulation of Arp2/3 complex-mediated actin nucleation"/>
    <property type="evidence" value="ECO:0007669"/>
    <property type="project" value="TreeGrafter"/>
</dbReference>
<feature type="compositionally biased region" description="Basic and acidic residues" evidence="3">
    <location>
        <begin position="1197"/>
        <end position="1211"/>
    </location>
</feature>
<dbReference type="Gene3D" id="6.10.280.150">
    <property type="match status" value="2"/>
</dbReference>
<evidence type="ECO:0000313" key="5">
    <source>
        <dbReference type="Proteomes" id="UP000525078"/>
    </source>
</evidence>
<sequence length="1288" mass="142895">MPLVRFQVRNEFGLGNAELHSRVNKEDPKAVLDGAAVAGLVGILRQLGDLADDHGSLEPVVASLAIAYHDGNRLPSRFAGEVFHGLQEQVMATASRSHKLMVRVQHIEAALPPLEKVVLAQTSHIHFAYTAGSEWHPRVHNERHHFINNDLPHFIMDSYEECRGPPRVHLLDKFDTGGPGSCLKRYSDPTFFKRASAVFDDKKRSSKQKGDVSRGASVSNSRNNSMRFIPPVNGRSSPSQATSKVDTTLKYDKGNHLNSFDSRADSGYIECVFHPSSSVQAGEQEFKDSPPFRVTQHSDTRNSAYADEHIGFMDVHVSQSSLQEPITSGSSCVTWDEKAEIMDRQSQESNLDETLHLHENSPTIDANACEARNITVVDQMEMFGDKSTHEQISDQMEMLGKKIIHERTVDEMEMLADENIHNRTVNQSVMLGEQNIHGRTVDQMEMHGDKIIHRTVDQSEMLGEQNIHGRIFGEENIHERSVDQMKILDEINIQERSVSQMGMLGGDNIHESVSISNEIDENESETDNFMDALNTIESESENDLDYQTKREVEQFPTIFNNEGEDRIHEDELIMHWSDHHGDPPTSTFDNVSVTSTNKEVATDLRDSVSLESCVHEQLCTPDISPNKQEPCDLPNSFPLDSHDVQISQKTTESSTDHDVVVTRSGDIYAGSKLESIISNPSSSVTKTADVQDPLEKKTMSVVCDSEESQVLPRNHSMRFWTNGGLLGLEPSKPPDFSMSSTVTQDSVNGSKTDTVGQLKHAHELKDEMHGGNLNISSMNIGDNEKDSRTNTKCSTACSNDEGDGTVAKKTSQGSSTACSDSTYGNSDDYHMHNGNHTDNSKESSVFGTGNVLPVAPNTKTSFTETSEEHDENSSLVFGLSRRLLSNGFSRKVSDVKDEKFEFVSSMNDSIVEQRNEHHIAAHQRVPEIALKDHFQCGSAANSPSSSPPLEHMKISFHPIDSFETSTLKLKFSDGTQSHESMGEMFPSFQLIPKTAIPPHNYSSDSDDDTFCRSSPCMSDDCLSHHSEQWECGETMEGKEEDHGVYYALHGISSVEHISGSLDFDEITNGEICYDGGFKRSNSGNGLELSLCDPILDLPSFNDEKSCMEQETKNDSDPKFLLDSRCHADPSPMPPPLPPAQWRVSKPHMDGAEDRTSITSEDFKNELGAKLLPSVTSPQPEEVPSGQQNYEQLTVKPKTKDQQKLNSQKEIKQAPNSNGVDEREDFLQQIRTKSFNLRRTVTAKPTTTTPAPAPAANNKVTAILEKANAIRQAVGSDDGEDDDDSWSDM</sequence>
<dbReference type="GO" id="GO:0005856">
    <property type="term" value="C:cytoskeleton"/>
    <property type="evidence" value="ECO:0007669"/>
    <property type="project" value="UniProtKB-SubCell"/>
</dbReference>
<dbReference type="Gene3D" id="1.20.5.340">
    <property type="match status" value="1"/>
</dbReference>
<keyword evidence="2" id="KW-0206">Cytoskeleton</keyword>
<comment type="similarity">
    <text evidence="1 2">Belongs to the SCAR/WAVE family.</text>
</comment>
<comment type="caution">
    <text evidence="4">The sequence shown here is derived from an EMBL/GenBank/DDBJ whole genome shotgun (WGS) entry which is preliminary data.</text>
</comment>
<feature type="compositionally biased region" description="Basic and acidic residues" evidence="3">
    <location>
        <begin position="1105"/>
        <end position="1127"/>
    </location>
</feature>
<dbReference type="PANTHER" id="PTHR12902:SF33">
    <property type="entry name" value="PROTEIN SCAR3"/>
    <property type="match status" value="1"/>
</dbReference>
<comment type="subcellular location">
    <subcellularLocation>
        <location evidence="2">Cytoplasm</location>
        <location evidence="2">Cytoskeleton</location>
    </subcellularLocation>
</comment>
<evidence type="ECO:0000256" key="3">
    <source>
        <dbReference type="SAM" id="MobiDB-lite"/>
    </source>
</evidence>
<feature type="compositionally biased region" description="Basic and acidic residues" evidence="3">
    <location>
        <begin position="202"/>
        <end position="212"/>
    </location>
</feature>
<feature type="compositionally biased region" description="Polar residues" evidence="3">
    <location>
        <begin position="216"/>
        <end position="226"/>
    </location>
</feature>
<proteinExistence type="inferred from homology"/>
<feature type="compositionally biased region" description="Polar residues" evidence="3">
    <location>
        <begin position="234"/>
        <end position="244"/>
    </location>
</feature>
<keyword evidence="2" id="KW-0963">Cytoplasm</keyword>
<feature type="compositionally biased region" description="Basic and acidic residues" evidence="3">
    <location>
        <begin position="1146"/>
        <end position="1158"/>
    </location>
</feature>
<dbReference type="Proteomes" id="UP000525078">
    <property type="component" value="Unassembled WGS sequence"/>
</dbReference>
<comment type="function">
    <text evidence="2">Involved in regulation of actin and microtubule organization. Part of a WAVE complex that activates the Arp2/3 complex.</text>
</comment>
<organism evidence="4 5">
    <name type="scientific">Cannabis sativa</name>
    <name type="common">Hemp</name>
    <name type="synonym">Marijuana</name>
    <dbReference type="NCBI Taxonomy" id="3483"/>
    <lineage>
        <taxon>Eukaryota</taxon>
        <taxon>Viridiplantae</taxon>
        <taxon>Streptophyta</taxon>
        <taxon>Embryophyta</taxon>
        <taxon>Tracheophyta</taxon>
        <taxon>Spermatophyta</taxon>
        <taxon>Magnoliopsida</taxon>
        <taxon>eudicotyledons</taxon>
        <taxon>Gunneridae</taxon>
        <taxon>Pentapetalae</taxon>
        <taxon>rosids</taxon>
        <taxon>fabids</taxon>
        <taxon>Rosales</taxon>
        <taxon>Cannabaceae</taxon>
        <taxon>Cannabis</taxon>
    </lineage>
</organism>
<dbReference type="GO" id="GO:0034237">
    <property type="term" value="F:protein kinase A regulatory subunit binding"/>
    <property type="evidence" value="ECO:0007669"/>
    <property type="project" value="TreeGrafter"/>
</dbReference>